<evidence type="ECO:0008006" key="3">
    <source>
        <dbReference type="Google" id="ProtNLM"/>
    </source>
</evidence>
<name>A0A4V3XF80_9APHY</name>
<keyword evidence="2" id="KW-1185">Reference proteome</keyword>
<organism evidence="1 2">
    <name type="scientific">Antrodiella citrinella</name>
    <dbReference type="NCBI Taxonomy" id="2447956"/>
    <lineage>
        <taxon>Eukaryota</taxon>
        <taxon>Fungi</taxon>
        <taxon>Dikarya</taxon>
        <taxon>Basidiomycota</taxon>
        <taxon>Agaricomycotina</taxon>
        <taxon>Agaricomycetes</taxon>
        <taxon>Polyporales</taxon>
        <taxon>Steccherinaceae</taxon>
        <taxon>Antrodiella</taxon>
    </lineage>
</organism>
<dbReference type="EMBL" id="SGPM01000734">
    <property type="protein sequence ID" value="THH16423.1"/>
    <property type="molecule type" value="Genomic_DNA"/>
</dbReference>
<dbReference type="AlphaFoldDB" id="A0A4V3XF80"/>
<protein>
    <recommendedName>
        <fullName evidence="3">Protein kinase domain-containing protein</fullName>
    </recommendedName>
</protein>
<comment type="caution">
    <text evidence="1">The sequence shown here is derived from an EMBL/GenBank/DDBJ whole genome shotgun (WGS) entry which is preliminary data.</text>
</comment>
<sequence length="311" mass="35652">MSDSSTMFTLVFSDTLSTAPHLAQRLGDYSTCLVRPSHSYPFHLPPQEIKIDEILYSSERTAVYSGRCANGLELVLKFTNIKDMSAEAGAYDAFENLQGTKTEKAKILNKLAEAHRTGLFPLDFAERNVVVKDDDYRLIDLGRAERHDPPCRWTYDFTAHVEDDDVKSTDPSVQCGSIKSWAEDMRFWDHGKLILSRTILLPKSDKLPPQHIVDCLSTAIGLSSDHDYIMTDRKQIGAKYLTIVWEQMTKHGMLLEDVQKRRQYFTYLAHKEWHDERNEIFVPLPGMNFTSRKPQWLAHDSKSSFDSEATQ</sequence>
<evidence type="ECO:0000313" key="1">
    <source>
        <dbReference type="EMBL" id="THH16423.1"/>
    </source>
</evidence>
<dbReference type="OrthoDB" id="2523749at2759"/>
<gene>
    <name evidence="1" type="ORF">EUX98_g9300</name>
</gene>
<dbReference type="Proteomes" id="UP000308730">
    <property type="component" value="Unassembled WGS sequence"/>
</dbReference>
<evidence type="ECO:0000313" key="2">
    <source>
        <dbReference type="Proteomes" id="UP000308730"/>
    </source>
</evidence>
<proteinExistence type="predicted"/>
<accession>A0A4V3XF80</accession>
<reference evidence="1 2" key="1">
    <citation type="submission" date="2019-02" db="EMBL/GenBank/DDBJ databases">
        <title>Genome sequencing of the rare red list fungi Antrodiella citrinella (Flaviporus citrinellus).</title>
        <authorList>
            <person name="Buettner E."/>
            <person name="Kellner H."/>
        </authorList>
    </citation>
    <scope>NUCLEOTIDE SEQUENCE [LARGE SCALE GENOMIC DNA]</scope>
    <source>
        <strain evidence="1 2">DSM 108506</strain>
    </source>
</reference>